<dbReference type="InterPro" id="IPR011008">
    <property type="entry name" value="Dimeric_a/b-barrel"/>
</dbReference>
<evidence type="ECO:0000313" key="3">
    <source>
        <dbReference type="EMBL" id="KAA5541629.1"/>
    </source>
</evidence>
<dbReference type="RefSeq" id="WP_150091530.1">
    <property type="nucleotide sequence ID" value="NZ_VWSF01000021.1"/>
</dbReference>
<name>A0A5M6D709_9BACT</name>
<organism evidence="3 4">
    <name type="scientific">Adhaeribacter rhizoryzae</name>
    <dbReference type="NCBI Taxonomy" id="2607907"/>
    <lineage>
        <taxon>Bacteria</taxon>
        <taxon>Pseudomonadati</taxon>
        <taxon>Bacteroidota</taxon>
        <taxon>Cytophagia</taxon>
        <taxon>Cytophagales</taxon>
        <taxon>Hymenobacteraceae</taxon>
        <taxon>Adhaeribacter</taxon>
    </lineage>
</organism>
<comment type="similarity">
    <text evidence="1">Belongs to the YciI family.</text>
</comment>
<sequence>MSTDKKYYFLKLNPPRASFVSDMNDEERNIMQAHIAYWTPFVNDGTALVLGPVMDPKGAYGAAVVRVDSEDMLNEIIENDPANGLNTYEVHPMVAVTKY</sequence>
<evidence type="ECO:0000259" key="2">
    <source>
        <dbReference type="Pfam" id="PF03795"/>
    </source>
</evidence>
<protein>
    <recommendedName>
        <fullName evidence="2">YCII-related domain-containing protein</fullName>
    </recommendedName>
</protein>
<dbReference type="EMBL" id="VWSF01000021">
    <property type="protein sequence ID" value="KAA5541629.1"/>
    <property type="molecule type" value="Genomic_DNA"/>
</dbReference>
<keyword evidence="4" id="KW-1185">Reference proteome</keyword>
<comment type="caution">
    <text evidence="3">The sequence shown here is derived from an EMBL/GenBank/DDBJ whole genome shotgun (WGS) entry which is preliminary data.</text>
</comment>
<evidence type="ECO:0000313" key="4">
    <source>
        <dbReference type="Proteomes" id="UP000323426"/>
    </source>
</evidence>
<accession>A0A5M6D709</accession>
<reference evidence="3 4" key="1">
    <citation type="submission" date="2019-09" db="EMBL/GenBank/DDBJ databases">
        <title>Genome sequence and assembly of Adhaeribacter sp.</title>
        <authorList>
            <person name="Chhetri G."/>
        </authorList>
    </citation>
    <scope>NUCLEOTIDE SEQUENCE [LARGE SCALE GENOMIC DNA]</scope>
    <source>
        <strain evidence="3 4">DK36</strain>
    </source>
</reference>
<evidence type="ECO:0000256" key="1">
    <source>
        <dbReference type="ARBA" id="ARBA00007689"/>
    </source>
</evidence>
<dbReference type="SUPFAM" id="SSF54909">
    <property type="entry name" value="Dimeric alpha+beta barrel"/>
    <property type="match status" value="1"/>
</dbReference>
<proteinExistence type="inferred from homology"/>
<gene>
    <name evidence="3" type="ORF">F0145_20680</name>
</gene>
<dbReference type="Proteomes" id="UP000323426">
    <property type="component" value="Unassembled WGS sequence"/>
</dbReference>
<dbReference type="Pfam" id="PF03795">
    <property type="entry name" value="YCII"/>
    <property type="match status" value="1"/>
</dbReference>
<dbReference type="Gene3D" id="3.30.70.1060">
    <property type="entry name" value="Dimeric alpha+beta barrel"/>
    <property type="match status" value="1"/>
</dbReference>
<dbReference type="InterPro" id="IPR005545">
    <property type="entry name" value="YCII"/>
</dbReference>
<feature type="domain" description="YCII-related" evidence="2">
    <location>
        <begin position="20"/>
        <end position="93"/>
    </location>
</feature>
<dbReference type="AlphaFoldDB" id="A0A5M6D709"/>